<reference evidence="4" key="1">
    <citation type="submission" date="2018-05" db="EMBL/GenBank/DDBJ databases">
        <authorList>
            <person name="Lanie J.A."/>
            <person name="Ng W.-L."/>
            <person name="Kazmierczak K.M."/>
            <person name="Andrzejewski T.M."/>
            <person name="Davidsen T.M."/>
            <person name="Wayne K.J."/>
            <person name="Tettelin H."/>
            <person name="Glass J.I."/>
            <person name="Rusch D."/>
            <person name="Podicherti R."/>
            <person name="Tsui H.-C.T."/>
            <person name="Winkler M.E."/>
        </authorList>
    </citation>
    <scope>NUCLEOTIDE SEQUENCE</scope>
</reference>
<evidence type="ECO:0000256" key="2">
    <source>
        <dbReference type="ARBA" id="ARBA00022803"/>
    </source>
</evidence>
<keyword evidence="1" id="KW-0677">Repeat</keyword>
<dbReference type="EMBL" id="UINC01002267">
    <property type="protein sequence ID" value="SUZ94795.1"/>
    <property type="molecule type" value="Genomic_DNA"/>
</dbReference>
<evidence type="ECO:0000256" key="1">
    <source>
        <dbReference type="ARBA" id="ARBA00022737"/>
    </source>
</evidence>
<dbReference type="InterPro" id="IPR019734">
    <property type="entry name" value="TPR_rpt"/>
</dbReference>
<dbReference type="Pfam" id="PF13485">
    <property type="entry name" value="Peptidase_MA_2"/>
    <property type="match status" value="1"/>
</dbReference>
<dbReference type="SMART" id="SM00028">
    <property type="entry name" value="TPR"/>
    <property type="match status" value="5"/>
</dbReference>
<evidence type="ECO:0000259" key="3">
    <source>
        <dbReference type="Pfam" id="PF13485"/>
    </source>
</evidence>
<dbReference type="PANTHER" id="PTHR44227:SF3">
    <property type="entry name" value="PROTEIN O-MANNOSYL-TRANSFERASE TMTC4"/>
    <property type="match status" value="1"/>
</dbReference>
<evidence type="ECO:0000313" key="4">
    <source>
        <dbReference type="EMBL" id="SUZ94795.1"/>
    </source>
</evidence>
<accession>A0A381RSE4</accession>
<dbReference type="SUPFAM" id="SSF48452">
    <property type="entry name" value="TPR-like"/>
    <property type="match status" value="3"/>
</dbReference>
<feature type="domain" description="Peptidase MA-like" evidence="3">
    <location>
        <begin position="486"/>
        <end position="614"/>
    </location>
</feature>
<dbReference type="InterPro" id="IPR011990">
    <property type="entry name" value="TPR-like_helical_dom_sf"/>
</dbReference>
<dbReference type="PANTHER" id="PTHR44227">
    <property type="match status" value="1"/>
</dbReference>
<keyword evidence="2" id="KW-0802">TPR repeat</keyword>
<protein>
    <recommendedName>
        <fullName evidence="3">Peptidase MA-like domain-containing protein</fullName>
    </recommendedName>
</protein>
<feature type="non-terminal residue" evidence="4">
    <location>
        <position position="1"/>
    </location>
</feature>
<proteinExistence type="predicted"/>
<name>A0A381RSE4_9ZZZZ</name>
<dbReference type="AlphaFoldDB" id="A0A381RSE4"/>
<dbReference type="Gene3D" id="1.25.40.10">
    <property type="entry name" value="Tetratricopeptide repeat domain"/>
    <property type="match status" value="2"/>
</dbReference>
<organism evidence="4">
    <name type="scientific">marine metagenome</name>
    <dbReference type="NCBI Taxonomy" id="408172"/>
    <lineage>
        <taxon>unclassified sequences</taxon>
        <taxon>metagenomes</taxon>
        <taxon>ecological metagenomes</taxon>
    </lineage>
</organism>
<sequence>VSLSVSRSVFTGLPAICLTGAFLGGAFLGPVAAVAQPPYTEEQERQFHRDSTAAIAHGAYDDAYALASTRDASDPSATALLARLEVLRGDYEAAENRLRPVASANPISAASLELALLHDYLGRRDEATPRLEVLLDRLQRSREPLDMYRAARAARALGEHRMANSLIRDASLAEPDDPALHTLWGELFGDKYDQLEASGSFADALRLDDRWAPAHLGLAKAMADTDPPAARSAAAAAIELAPGDVGEHLFIAQRDLDDRNHEAARGSLDRALAINEHSLEARSLIAAVAYVEDRLDDFELEVARVLEINPVYGEVFRVAGNLAARNYRFEEAVSLVRRGLEIDPANTRSYAELGMHLLRTGDEPGARVALERSFAEDPYDVVTYNLLGLLDSLDEFETFEMGDLVVRLHRDEAPVLKNYVMSLAQRALVDLSDRYGFEVEGPILVEVFPRHDDFAVRTLGLPGMIGALGACFGKVVTLDSPRARTPGEFNWQSTLWHEMAHVITLQMSNQRVPRWLTEGLSTFEQKRARADWARDQDLGFATALNQDDVLSLRDLNSGFSRPETISMAYFQASVLVEHIVAHYGEGTIGDLLRAYGDGLDTEEALAQSGLNFDVLQASFDVAVEARFGDLRRAMLGPEEEVSAAEPEDRLAMLRSLGEEHPGSFPVQMALGRALQADREIEAAARAFEVAVELAPAATGASSPRVPLAEIAVEQGNTRLAMDYLETHLEYDHRDIESARRLASLAEEFGDERRRRRAYELIVEIDPFDSIPHQALGQLAKARDDYGTAAREFEVSLAIGPIDRVATHVDLAETYLSDERVDDAKREVINALEIAPAYERALELLLQIVEAGG</sequence>
<dbReference type="PROSITE" id="PS50005">
    <property type="entry name" value="TPR"/>
    <property type="match status" value="1"/>
</dbReference>
<dbReference type="InterPro" id="IPR052346">
    <property type="entry name" value="O-mannosyl-transferase_TMTC"/>
</dbReference>
<dbReference type="InterPro" id="IPR039568">
    <property type="entry name" value="Peptidase_MA-like_dom"/>
</dbReference>
<gene>
    <name evidence="4" type="ORF">METZ01_LOCUS47649</name>
</gene>